<keyword evidence="3" id="KW-1185">Reference proteome</keyword>
<evidence type="ECO:0000313" key="3">
    <source>
        <dbReference type="Proteomes" id="UP000265703"/>
    </source>
</evidence>
<proteinExistence type="predicted"/>
<dbReference type="Proteomes" id="UP000265703">
    <property type="component" value="Unassembled WGS sequence"/>
</dbReference>
<gene>
    <name evidence="2" type="ORF">C1645_838090</name>
</gene>
<feature type="compositionally biased region" description="Acidic residues" evidence="1">
    <location>
        <begin position="130"/>
        <end position="153"/>
    </location>
</feature>
<comment type="caution">
    <text evidence="2">The sequence shown here is derived from an EMBL/GenBank/DDBJ whole genome shotgun (WGS) entry which is preliminary data.</text>
</comment>
<sequence>MGGRKNSSQILIGQFTNYRNKKAPYDHEFIDEDSSNSNQIKYEANLNLSNQIRIFKSNQIKFESNQKKTDLNLQIQIKFKSNVKCQIKLRIPTNAKAELKYVYQDLLEEKFYEKVEKHLSEHLTEDDIVEVEDDYDYDNNEDKIDDEDEDEDDTNNKRNDIEKLNVDFRNDFEELNANFRERL</sequence>
<dbReference type="OrthoDB" id="2434645at2759"/>
<protein>
    <submittedName>
        <fullName evidence="2">Uncharacterized protein</fullName>
    </submittedName>
</protein>
<reference evidence="2 3" key="1">
    <citation type="submission" date="2018-06" db="EMBL/GenBank/DDBJ databases">
        <title>Comparative genomics reveals the genomic features of Rhizophagus irregularis, R. cerebriforme, R. diaphanum and Gigaspora rosea, and their symbiotic lifestyle signature.</title>
        <authorList>
            <person name="Morin E."/>
            <person name="San Clemente H."/>
            <person name="Chen E.C.H."/>
            <person name="De La Providencia I."/>
            <person name="Hainaut M."/>
            <person name="Kuo A."/>
            <person name="Kohler A."/>
            <person name="Murat C."/>
            <person name="Tang N."/>
            <person name="Roy S."/>
            <person name="Loubradou J."/>
            <person name="Henrissat B."/>
            <person name="Grigoriev I.V."/>
            <person name="Corradi N."/>
            <person name="Roux C."/>
            <person name="Martin F.M."/>
        </authorList>
    </citation>
    <scope>NUCLEOTIDE SEQUENCE [LARGE SCALE GENOMIC DNA]</scope>
    <source>
        <strain evidence="2 3">DAOM 227022</strain>
    </source>
</reference>
<organism evidence="2 3">
    <name type="scientific">Glomus cerebriforme</name>
    <dbReference type="NCBI Taxonomy" id="658196"/>
    <lineage>
        <taxon>Eukaryota</taxon>
        <taxon>Fungi</taxon>
        <taxon>Fungi incertae sedis</taxon>
        <taxon>Mucoromycota</taxon>
        <taxon>Glomeromycotina</taxon>
        <taxon>Glomeromycetes</taxon>
        <taxon>Glomerales</taxon>
        <taxon>Glomeraceae</taxon>
        <taxon>Glomus</taxon>
    </lineage>
</organism>
<evidence type="ECO:0000256" key="1">
    <source>
        <dbReference type="SAM" id="MobiDB-lite"/>
    </source>
</evidence>
<name>A0A397S7R4_9GLOM</name>
<evidence type="ECO:0000313" key="2">
    <source>
        <dbReference type="EMBL" id="RIA80776.1"/>
    </source>
</evidence>
<accession>A0A397S7R4</accession>
<feature type="region of interest" description="Disordered" evidence="1">
    <location>
        <begin position="130"/>
        <end position="159"/>
    </location>
</feature>
<dbReference type="EMBL" id="QKYT01000899">
    <property type="protein sequence ID" value="RIA80776.1"/>
    <property type="molecule type" value="Genomic_DNA"/>
</dbReference>
<dbReference type="AlphaFoldDB" id="A0A397S7R4"/>